<gene>
    <name evidence="1" type="ORF">EAY46_20105</name>
</gene>
<accession>A0ABR9ZC90</accession>
<sequence>MLQCENRNNTYLTPDSEAKVSYASYLECVLDIISRHATPTQMRKIKSDLQLTGNTFAEAKYLQAACESSVAASIAVAYGDTFEYEPKLNPPSDVVA</sequence>
<comment type="caution">
    <text evidence="1">The sequence shown here is derived from an EMBL/GenBank/DDBJ whole genome shotgun (WGS) entry which is preliminary data.</text>
</comment>
<dbReference type="Proteomes" id="UP000726136">
    <property type="component" value="Unassembled WGS sequence"/>
</dbReference>
<protein>
    <submittedName>
        <fullName evidence="1">Uncharacterized protein</fullName>
    </submittedName>
</protein>
<evidence type="ECO:0000313" key="2">
    <source>
        <dbReference type="Proteomes" id="UP000726136"/>
    </source>
</evidence>
<organism evidence="1 2">
    <name type="scientific">Vibrio anguillarum</name>
    <name type="common">Listonella anguillarum</name>
    <dbReference type="NCBI Taxonomy" id="55601"/>
    <lineage>
        <taxon>Bacteria</taxon>
        <taxon>Pseudomonadati</taxon>
        <taxon>Pseudomonadota</taxon>
        <taxon>Gammaproteobacteria</taxon>
        <taxon>Vibrionales</taxon>
        <taxon>Vibrionaceae</taxon>
        <taxon>Vibrio</taxon>
    </lineage>
</organism>
<dbReference type="EMBL" id="RDPI01000111">
    <property type="protein sequence ID" value="MBF4375340.1"/>
    <property type="molecule type" value="Genomic_DNA"/>
</dbReference>
<evidence type="ECO:0000313" key="1">
    <source>
        <dbReference type="EMBL" id="MBF4375340.1"/>
    </source>
</evidence>
<reference evidence="1 2" key="1">
    <citation type="journal article" date="2021" name="PeerJ">
        <title>Analysis of 44 Vibrio anguillarum genomes reveals high genetic diversity.</title>
        <authorList>
            <person name="Hansen M.J."/>
            <person name="Dalsgaard I."/>
        </authorList>
    </citation>
    <scope>NUCLEOTIDE SEQUENCE [LARGE SCALE GENOMIC DNA]</scope>
    <source>
        <strain evidence="1 2">040915-1/1B</strain>
    </source>
</reference>
<proteinExistence type="predicted"/>
<keyword evidence="2" id="KW-1185">Reference proteome</keyword>
<name>A0ABR9ZC90_VIBAN</name>